<evidence type="ECO:0000313" key="1">
    <source>
        <dbReference type="EMBL" id="EGW08673.1"/>
    </source>
</evidence>
<protein>
    <submittedName>
        <fullName evidence="1">Uncharacterized protein</fullName>
    </submittedName>
</protein>
<proteinExistence type="predicted"/>
<dbReference type="EMBL" id="JH000618">
    <property type="protein sequence ID" value="EGW08673.1"/>
    <property type="molecule type" value="Genomic_DNA"/>
</dbReference>
<evidence type="ECO:0000313" key="2">
    <source>
        <dbReference type="Proteomes" id="UP000001075"/>
    </source>
</evidence>
<reference evidence="2" key="1">
    <citation type="journal article" date="2011" name="Nat. Biotechnol.">
        <title>The genomic sequence of the Chinese hamster ovary (CHO)-K1 cell line.</title>
        <authorList>
            <person name="Xu X."/>
            <person name="Nagarajan H."/>
            <person name="Lewis N.E."/>
            <person name="Pan S."/>
            <person name="Cai Z."/>
            <person name="Liu X."/>
            <person name="Chen W."/>
            <person name="Xie M."/>
            <person name="Wang W."/>
            <person name="Hammond S."/>
            <person name="Andersen M.R."/>
            <person name="Neff N."/>
            <person name="Passarelli B."/>
            <person name="Koh W."/>
            <person name="Fan H.C."/>
            <person name="Wang J."/>
            <person name="Gui Y."/>
            <person name="Lee K.H."/>
            <person name="Betenbaugh M.J."/>
            <person name="Quake S.R."/>
            <person name="Famili I."/>
            <person name="Palsson B.O."/>
            <person name="Wang J."/>
        </authorList>
    </citation>
    <scope>NUCLEOTIDE SEQUENCE [LARGE SCALE GENOMIC DNA]</scope>
    <source>
        <strain evidence="2">CHO K1 cell line</strain>
    </source>
</reference>
<name>G3HQT6_CRIGR</name>
<gene>
    <name evidence="1" type="ORF">I79_013199</name>
</gene>
<dbReference type="InParanoid" id="G3HQT6"/>
<organism evidence="1 2">
    <name type="scientific">Cricetulus griseus</name>
    <name type="common">Chinese hamster</name>
    <name type="synonym">Cricetulus barabensis griseus</name>
    <dbReference type="NCBI Taxonomy" id="10029"/>
    <lineage>
        <taxon>Eukaryota</taxon>
        <taxon>Metazoa</taxon>
        <taxon>Chordata</taxon>
        <taxon>Craniata</taxon>
        <taxon>Vertebrata</taxon>
        <taxon>Euteleostomi</taxon>
        <taxon>Mammalia</taxon>
        <taxon>Eutheria</taxon>
        <taxon>Euarchontoglires</taxon>
        <taxon>Glires</taxon>
        <taxon>Rodentia</taxon>
        <taxon>Myomorpha</taxon>
        <taxon>Muroidea</taxon>
        <taxon>Cricetidae</taxon>
        <taxon>Cricetinae</taxon>
        <taxon>Cricetulus</taxon>
    </lineage>
</organism>
<sequence>MVSTRAKLGIYPRHFHTQLSIQGAGNSSNGEGMVAVMWGDLDRPWMCVSLPSNIGFIATIGAGYRTTITSPPQFKFLDSKFID</sequence>
<dbReference type="Proteomes" id="UP000001075">
    <property type="component" value="Unassembled WGS sequence"/>
</dbReference>
<accession>G3HQT6</accession>
<dbReference type="AlphaFoldDB" id="G3HQT6"/>